<keyword evidence="2" id="KW-1185">Reference proteome</keyword>
<dbReference type="KEGG" id="vg:14296479"/>
<dbReference type="EMBL" id="JX104231">
    <property type="protein sequence ID" value="AFN39103.1"/>
    <property type="molecule type" value="Genomic_DNA"/>
</dbReference>
<protein>
    <submittedName>
        <fullName evidence="1">Uncharacterized protein</fullName>
    </submittedName>
</protein>
<evidence type="ECO:0000313" key="1">
    <source>
        <dbReference type="EMBL" id="AFN39103.1"/>
    </source>
</evidence>
<name>I6WLN8_9CAUD</name>
<proteinExistence type="predicted"/>
<reference evidence="1 2" key="1">
    <citation type="submission" date="2012-05" db="EMBL/GenBank/DDBJ databases">
        <title>Complete genome of the Bcep22-like bacteriophage BcepMigl.</title>
        <authorList>
            <person name="Gill J.J."/>
            <person name="Migl D.M."/>
            <person name="Summer E.J."/>
            <person name="Gonzlaez C.F."/>
            <person name="Young R."/>
        </authorList>
    </citation>
    <scope>NUCLEOTIDE SEQUENCE [LARGE SCALE GENOMIC DNA]</scope>
</reference>
<accession>I6WLN8</accession>
<dbReference type="OrthoDB" id="28292at10239"/>
<dbReference type="GeneID" id="14296479"/>
<dbReference type="RefSeq" id="YP_007236780.1">
    <property type="nucleotide sequence ID" value="NC_019917.1"/>
</dbReference>
<dbReference type="Proteomes" id="UP000009014">
    <property type="component" value="Segment"/>
</dbReference>
<organism evidence="1 2">
    <name type="scientific">Burkholderia phage BcepMigl</name>
    <dbReference type="NCBI Taxonomy" id="2886899"/>
    <lineage>
        <taxon>Viruses</taxon>
        <taxon>Duplodnaviria</taxon>
        <taxon>Heunggongvirae</taxon>
        <taxon>Uroviricota</taxon>
        <taxon>Caudoviricetes</taxon>
        <taxon>Lessievirus</taxon>
        <taxon>Lessievirus bcepmigl</taxon>
    </lineage>
</organism>
<gene>
    <name evidence="1" type="ORF">BcepMigl_gp34</name>
</gene>
<sequence length="70" mass="7490">MTTTQKKSGTPAFPSEGITTGMWLRDYFAAKALVGYLASVASDFEPAEHASSIAEDCYALADAMLRAREA</sequence>
<evidence type="ECO:0000313" key="2">
    <source>
        <dbReference type="Proteomes" id="UP000009014"/>
    </source>
</evidence>